<evidence type="ECO:0000313" key="2">
    <source>
        <dbReference type="EMBL" id="EXF80072.1"/>
    </source>
</evidence>
<keyword evidence="3" id="KW-1185">Reference proteome</keyword>
<dbReference type="EMBL" id="JARH01000487">
    <property type="protein sequence ID" value="EXF80072.1"/>
    <property type="molecule type" value="Genomic_DNA"/>
</dbReference>
<dbReference type="Proteomes" id="UP000020467">
    <property type="component" value="Unassembled WGS sequence"/>
</dbReference>
<dbReference type="HOGENOM" id="CLU_2386003_0_0_1"/>
<accession>A0A010QJB4</accession>
<gene>
    <name evidence="2" type="ORF">CFIO01_09765</name>
</gene>
<feature type="region of interest" description="Disordered" evidence="1">
    <location>
        <begin position="1"/>
        <end position="22"/>
    </location>
</feature>
<dbReference type="KEGG" id="cfj:CFIO01_09765"/>
<reference evidence="2 3" key="1">
    <citation type="submission" date="2014-02" db="EMBL/GenBank/DDBJ databases">
        <title>The genome sequence of Colletotrichum fioriniae PJ7.</title>
        <authorList>
            <person name="Baroncelli R."/>
            <person name="Thon M.R."/>
        </authorList>
    </citation>
    <scope>NUCLEOTIDE SEQUENCE [LARGE SCALE GENOMIC DNA]</scope>
    <source>
        <strain evidence="2 3">PJ7</strain>
    </source>
</reference>
<dbReference type="AlphaFoldDB" id="A0A010QJB4"/>
<comment type="caution">
    <text evidence="2">The sequence shown here is derived from an EMBL/GenBank/DDBJ whole genome shotgun (WGS) entry which is preliminary data.</text>
</comment>
<protein>
    <submittedName>
        <fullName evidence="2">Uncharacterized protein</fullName>
    </submittedName>
</protein>
<sequence length="94" mass="10278">MRPEHSRQYSVPHAAPGGGFWGGEAGSEHSRACWCIFAASTSHRALHRPAAPSRQQNNLKFQVTMEVPTPVGPVGTYLLHFTILFAHSLDSPNL</sequence>
<proteinExistence type="predicted"/>
<name>A0A010QJB4_9PEZI</name>
<evidence type="ECO:0000256" key="1">
    <source>
        <dbReference type="SAM" id="MobiDB-lite"/>
    </source>
</evidence>
<evidence type="ECO:0000313" key="3">
    <source>
        <dbReference type="Proteomes" id="UP000020467"/>
    </source>
</evidence>
<organism evidence="2 3">
    <name type="scientific">Colletotrichum fioriniae PJ7</name>
    <dbReference type="NCBI Taxonomy" id="1445577"/>
    <lineage>
        <taxon>Eukaryota</taxon>
        <taxon>Fungi</taxon>
        <taxon>Dikarya</taxon>
        <taxon>Ascomycota</taxon>
        <taxon>Pezizomycotina</taxon>
        <taxon>Sordariomycetes</taxon>
        <taxon>Hypocreomycetidae</taxon>
        <taxon>Glomerellales</taxon>
        <taxon>Glomerellaceae</taxon>
        <taxon>Colletotrichum</taxon>
        <taxon>Colletotrichum acutatum species complex</taxon>
    </lineage>
</organism>